<dbReference type="Pfam" id="PF18346">
    <property type="entry name" value="SH3_15"/>
    <property type="match status" value="2"/>
</dbReference>
<feature type="region of interest" description="Disordered" evidence="16">
    <location>
        <begin position="780"/>
        <end position="802"/>
    </location>
</feature>
<gene>
    <name evidence="20" type="ORF">P5673_017387</name>
</gene>
<evidence type="ECO:0000256" key="2">
    <source>
        <dbReference type="ARBA" id="ARBA00004496"/>
    </source>
</evidence>
<dbReference type="Pfam" id="PF13637">
    <property type="entry name" value="Ank_4"/>
    <property type="match status" value="1"/>
</dbReference>
<dbReference type="PANTHER" id="PTHR24202:SF4">
    <property type="entry name" value="E3 UBIQUITIN-PROTEIN LIGASE MIB2-RELATED"/>
    <property type="match status" value="1"/>
</dbReference>
<evidence type="ECO:0000256" key="1">
    <source>
        <dbReference type="ARBA" id="ARBA00000900"/>
    </source>
</evidence>
<keyword evidence="11" id="KW-0862">Zinc</keyword>
<dbReference type="InterPro" id="IPR002110">
    <property type="entry name" value="Ankyrin_rpt"/>
</dbReference>
<dbReference type="Pfam" id="PF12796">
    <property type="entry name" value="Ank_2"/>
    <property type="match status" value="1"/>
</dbReference>
<keyword evidence="9 15" id="KW-0863">Zinc-finger</keyword>
<dbReference type="Gene3D" id="3.30.60.90">
    <property type="match status" value="1"/>
</dbReference>
<keyword evidence="10" id="KW-0833">Ubl conjugation pathway</keyword>
<dbReference type="Pfam" id="PF13920">
    <property type="entry name" value="zf-C3HC4_3"/>
    <property type="match status" value="1"/>
</dbReference>
<name>A0AAD9QF70_ACRCE</name>
<dbReference type="PROSITE" id="PS51416">
    <property type="entry name" value="MIB_HERC2"/>
    <property type="match status" value="2"/>
</dbReference>
<dbReference type="Proteomes" id="UP001249851">
    <property type="component" value="Unassembled WGS sequence"/>
</dbReference>
<dbReference type="EC" id="2.3.2.27" evidence="4"/>
<feature type="repeat" description="ANK" evidence="14">
    <location>
        <begin position="596"/>
        <end position="618"/>
    </location>
</feature>
<reference evidence="20" key="1">
    <citation type="journal article" date="2023" name="G3 (Bethesda)">
        <title>Whole genome assembly and annotation of the endangered Caribbean coral Acropora cervicornis.</title>
        <authorList>
            <person name="Selwyn J.D."/>
            <person name="Vollmer S.V."/>
        </authorList>
    </citation>
    <scope>NUCLEOTIDE SEQUENCE</scope>
    <source>
        <strain evidence="20">K2</strain>
    </source>
</reference>
<dbReference type="SUPFAM" id="SSF159034">
    <property type="entry name" value="Mib/herc2 domain-like"/>
    <property type="match status" value="2"/>
</dbReference>
<dbReference type="SUPFAM" id="SSF57850">
    <property type="entry name" value="RING/U-box"/>
    <property type="match status" value="1"/>
</dbReference>
<dbReference type="PROSITE" id="PS50135">
    <property type="entry name" value="ZF_ZZ_2"/>
    <property type="match status" value="1"/>
</dbReference>
<evidence type="ECO:0000256" key="3">
    <source>
        <dbReference type="ARBA" id="ARBA00004906"/>
    </source>
</evidence>
<evidence type="ECO:0000256" key="16">
    <source>
        <dbReference type="SAM" id="MobiDB-lite"/>
    </source>
</evidence>
<evidence type="ECO:0000256" key="15">
    <source>
        <dbReference type="PROSITE-ProRule" id="PRU00228"/>
    </source>
</evidence>
<feature type="repeat" description="ANK" evidence="14">
    <location>
        <begin position="415"/>
        <end position="447"/>
    </location>
</feature>
<evidence type="ECO:0000256" key="4">
    <source>
        <dbReference type="ARBA" id="ARBA00012483"/>
    </source>
</evidence>
<dbReference type="InterPro" id="IPR013083">
    <property type="entry name" value="Znf_RING/FYVE/PHD"/>
</dbReference>
<keyword evidence="21" id="KW-1185">Reference proteome</keyword>
<dbReference type="Gene3D" id="3.30.40.10">
    <property type="entry name" value="Zinc/RING finger domain, C3HC4 (zinc finger)"/>
    <property type="match status" value="2"/>
</dbReference>
<dbReference type="InterPro" id="IPR040847">
    <property type="entry name" value="SH3_15"/>
</dbReference>
<sequence length="990" mass="109352">MEFLGVRVVRGPDWEWNDQDGGEGSVGTVFQIGSDTKSPITEPIVLVQWDCGIKANYRAGMDGKYDLRILDTANGGERHLFTSCDGCQREHIIGSRWHCKKCPTYDLCTQCYMTDCHDNGHAFERIDRSRGKGYTIDSGSWIFKGAKVIRGPDGEVNDQISELNKVGVVEEVVSSNDEDTKDSVRVSWKKGGPTYIYRVGKDGKVDLKCTVPAIGGNYYRDHLPSLVLKQKKSQGGLTTGDKVIVEVTLKRHKKLSSGHGEWNRDMAKYMREIGVVQDFTSNDDVVVEYADKRWRYNPEVLKKVQQIKRGDEILVKTDKNLVKELQVGHGEWNEAMVSILGRYGKVLNVDGNGDLLVLIEGNVYYLNPAAVAYFMFHQIMRSILQQNVAADIGNQEVLVACCRLNALPRIDAMVDGRTALHVACQHGHCDIIRELIDRGADKDKLLSVLNFTCNAQDNKGYTATHHAAIGDKTGEALKLLLSQGFDPNVQDRDKRFSPLHLAVHNSNEMAVRILTQYAACDVNLQDQNGDTPLHCAIAGKENNMVDMLLGSPGLMATTTNCKGFNYLHVAALKGNKPALEKLLEMTGSSLSVATDNGFTTLHIAAVNGYREIAEILLEQPGCSVNAVAIENQTPLHLAALRGYPDMAEVLLDHGADVNAAKDDGDTPLHLSLKMELIFKYHMLDSLTLLGLEGRRSGGEAAVSRCLLRYGTDVQRRNNSGETPLDICRGTEVEQVIRDFAAKGNSNATEVPIFEGVTGHPGIAHQGENDSEEVDKHVEPFDHHSDDRETNDSKTNDEVGHGQTIGETVDDAQEKQGTQDDEQSQDVLVQNCIPLIENVVIEAANKVLDPSLEGISNKNLNTTGVAKNNDVVPGAENADPAEQKEAEREKLTCRICEESEAVVAFKPCGHIILCSDGNPLISVNSQSLVTKYRKLEEKLRLLEESSQCCICTERKKNVVFQCGHGTCQYCAYRLETCHMCLKEITRKIQTF</sequence>
<dbReference type="AlphaFoldDB" id="A0AAD9QF70"/>
<dbReference type="EMBL" id="JARQWQ010000038">
    <property type="protein sequence ID" value="KAK2559836.1"/>
    <property type="molecule type" value="Genomic_DNA"/>
</dbReference>
<comment type="subcellular location">
    <subcellularLocation>
        <location evidence="2">Cytoplasm</location>
    </subcellularLocation>
</comment>
<feature type="domain" description="MIB/HERC2" evidence="19">
    <location>
        <begin position="134"/>
        <end position="213"/>
    </location>
</feature>
<dbReference type="Pfam" id="PF13857">
    <property type="entry name" value="Ank_5"/>
    <property type="match status" value="1"/>
</dbReference>
<dbReference type="GO" id="GO:0008270">
    <property type="term" value="F:zinc ion binding"/>
    <property type="evidence" value="ECO:0007669"/>
    <property type="project" value="UniProtKB-KW"/>
</dbReference>
<evidence type="ECO:0000256" key="10">
    <source>
        <dbReference type="ARBA" id="ARBA00022786"/>
    </source>
</evidence>
<organism evidence="20 21">
    <name type="scientific">Acropora cervicornis</name>
    <name type="common">Staghorn coral</name>
    <dbReference type="NCBI Taxonomy" id="6130"/>
    <lineage>
        <taxon>Eukaryota</taxon>
        <taxon>Metazoa</taxon>
        <taxon>Cnidaria</taxon>
        <taxon>Anthozoa</taxon>
        <taxon>Hexacorallia</taxon>
        <taxon>Scleractinia</taxon>
        <taxon>Astrocoeniina</taxon>
        <taxon>Acroporidae</taxon>
        <taxon>Acropora</taxon>
    </lineage>
</organism>
<dbReference type="PRINTS" id="PR01415">
    <property type="entry name" value="ANKYRIN"/>
</dbReference>
<dbReference type="PANTHER" id="PTHR24202">
    <property type="entry name" value="E3 UBIQUITIN-PROTEIN LIGASE MIB2"/>
    <property type="match status" value="1"/>
</dbReference>
<comment type="caution">
    <text evidence="20">The sequence shown here is derived from an EMBL/GenBank/DDBJ whole genome shotgun (WGS) entry which is preliminary data.</text>
</comment>
<feature type="domain" description="RING-type" evidence="17">
    <location>
        <begin position="947"/>
        <end position="979"/>
    </location>
</feature>
<keyword evidence="7" id="KW-0479">Metal-binding</keyword>
<dbReference type="Pfam" id="PF00569">
    <property type="entry name" value="ZZ"/>
    <property type="match status" value="1"/>
</dbReference>
<dbReference type="InterPro" id="IPR010606">
    <property type="entry name" value="Mib_Herc2"/>
</dbReference>
<feature type="repeat" description="ANK" evidence="14">
    <location>
        <begin position="459"/>
        <end position="492"/>
    </location>
</feature>
<dbReference type="GO" id="GO:0007219">
    <property type="term" value="P:Notch signaling pathway"/>
    <property type="evidence" value="ECO:0007669"/>
    <property type="project" value="UniProtKB-KW"/>
</dbReference>
<dbReference type="Pfam" id="PF00023">
    <property type="entry name" value="Ank"/>
    <property type="match status" value="1"/>
</dbReference>
<dbReference type="CDD" id="cd16520">
    <property type="entry name" value="RING-HC_MIBs-like"/>
    <property type="match status" value="1"/>
</dbReference>
<keyword evidence="8" id="KW-0677">Repeat</keyword>
<dbReference type="Pfam" id="PF06701">
    <property type="entry name" value="MIB_HERC2"/>
    <property type="match status" value="2"/>
</dbReference>
<evidence type="ECO:0000256" key="13">
    <source>
        <dbReference type="ARBA" id="ARBA00023043"/>
    </source>
</evidence>
<dbReference type="GO" id="GO:0016567">
    <property type="term" value="P:protein ubiquitination"/>
    <property type="evidence" value="ECO:0007669"/>
    <property type="project" value="InterPro"/>
</dbReference>
<dbReference type="SMART" id="SM00248">
    <property type="entry name" value="ANK"/>
    <property type="match status" value="8"/>
</dbReference>
<keyword evidence="6" id="KW-0808">Transferase</keyword>
<keyword evidence="12" id="KW-0914">Notch signaling pathway</keyword>
<evidence type="ECO:0000256" key="7">
    <source>
        <dbReference type="ARBA" id="ARBA00022723"/>
    </source>
</evidence>
<evidence type="ECO:0000256" key="8">
    <source>
        <dbReference type="ARBA" id="ARBA00022737"/>
    </source>
</evidence>
<comment type="catalytic activity">
    <reaction evidence="1">
        <text>S-ubiquitinyl-[E2 ubiquitin-conjugating enzyme]-L-cysteine + [acceptor protein]-L-lysine = [E2 ubiquitin-conjugating enzyme]-L-cysteine + N(6)-ubiquitinyl-[acceptor protein]-L-lysine.</text>
        <dbReference type="EC" id="2.3.2.27"/>
    </reaction>
</comment>
<evidence type="ECO:0000256" key="12">
    <source>
        <dbReference type="ARBA" id="ARBA00022976"/>
    </source>
</evidence>
<feature type="domain" description="ZZ-type" evidence="18">
    <location>
        <begin position="79"/>
        <end position="131"/>
    </location>
</feature>
<evidence type="ECO:0000256" key="5">
    <source>
        <dbReference type="ARBA" id="ARBA00022490"/>
    </source>
</evidence>
<proteinExistence type="predicted"/>
<dbReference type="PROSITE" id="PS50088">
    <property type="entry name" value="ANK_REPEAT"/>
    <property type="match status" value="4"/>
</dbReference>
<protein>
    <recommendedName>
        <fullName evidence="4">RING-type E3 ubiquitin transferase</fullName>
        <ecNumber evidence="4">2.3.2.27</ecNumber>
    </recommendedName>
</protein>
<evidence type="ECO:0000259" key="18">
    <source>
        <dbReference type="PROSITE" id="PS50135"/>
    </source>
</evidence>
<dbReference type="GO" id="GO:0005737">
    <property type="term" value="C:cytoplasm"/>
    <property type="evidence" value="ECO:0007669"/>
    <property type="project" value="UniProtKB-SubCell"/>
</dbReference>
<evidence type="ECO:0000259" key="19">
    <source>
        <dbReference type="PROSITE" id="PS51416"/>
    </source>
</evidence>
<dbReference type="PROSITE" id="PS50089">
    <property type="entry name" value="ZF_RING_2"/>
    <property type="match status" value="1"/>
</dbReference>
<evidence type="ECO:0000256" key="14">
    <source>
        <dbReference type="PROSITE-ProRule" id="PRU00023"/>
    </source>
</evidence>
<keyword evidence="5" id="KW-0963">Cytoplasm</keyword>
<evidence type="ECO:0000313" key="21">
    <source>
        <dbReference type="Proteomes" id="UP001249851"/>
    </source>
</evidence>
<feature type="repeat" description="ANK" evidence="14">
    <location>
        <begin position="630"/>
        <end position="662"/>
    </location>
</feature>
<dbReference type="InterPro" id="IPR037252">
    <property type="entry name" value="Mib_Herc2_sf"/>
</dbReference>
<dbReference type="FunFam" id="2.30.30.40:FF:000044">
    <property type="entry name" value="E3 ubiquitin-protein ligase MIB2, putative"/>
    <property type="match status" value="1"/>
</dbReference>
<dbReference type="SUPFAM" id="SSF48403">
    <property type="entry name" value="Ankyrin repeat"/>
    <property type="match status" value="1"/>
</dbReference>
<dbReference type="Gene3D" id="1.25.40.20">
    <property type="entry name" value="Ankyrin repeat-containing domain"/>
    <property type="match status" value="2"/>
</dbReference>
<evidence type="ECO:0000313" key="20">
    <source>
        <dbReference type="EMBL" id="KAK2559836.1"/>
    </source>
</evidence>
<dbReference type="GO" id="GO:0061630">
    <property type="term" value="F:ubiquitin protein ligase activity"/>
    <property type="evidence" value="ECO:0007669"/>
    <property type="project" value="UniProtKB-EC"/>
</dbReference>
<evidence type="ECO:0000256" key="11">
    <source>
        <dbReference type="ARBA" id="ARBA00022833"/>
    </source>
</evidence>
<dbReference type="PROSITE" id="PS50297">
    <property type="entry name" value="ANK_REP_REGION"/>
    <property type="match status" value="4"/>
</dbReference>
<dbReference type="InterPro" id="IPR001841">
    <property type="entry name" value="Znf_RING"/>
</dbReference>
<reference evidence="20" key="2">
    <citation type="journal article" date="2023" name="Science">
        <title>Genomic signatures of disease resistance in endangered staghorn corals.</title>
        <authorList>
            <person name="Vollmer S.V."/>
            <person name="Selwyn J.D."/>
            <person name="Despard B.A."/>
            <person name="Roesel C.L."/>
        </authorList>
    </citation>
    <scope>NUCLEOTIDE SEQUENCE</scope>
    <source>
        <strain evidence="20">K2</strain>
    </source>
</reference>
<dbReference type="SMART" id="SM00291">
    <property type="entry name" value="ZnF_ZZ"/>
    <property type="match status" value="1"/>
</dbReference>
<keyword evidence="13 14" id="KW-0040">ANK repeat</keyword>
<comment type="pathway">
    <text evidence="3">Protein modification; protein ubiquitination.</text>
</comment>
<dbReference type="InterPro" id="IPR036770">
    <property type="entry name" value="Ankyrin_rpt-contain_sf"/>
</dbReference>
<accession>A0AAD9QF70</accession>
<feature type="compositionally biased region" description="Basic and acidic residues" evidence="16">
    <location>
        <begin position="780"/>
        <end position="799"/>
    </location>
</feature>
<feature type="domain" description="MIB/HERC2" evidence="19">
    <location>
        <begin position="1"/>
        <end position="73"/>
    </location>
</feature>
<evidence type="ECO:0000256" key="6">
    <source>
        <dbReference type="ARBA" id="ARBA00022679"/>
    </source>
</evidence>
<dbReference type="InterPro" id="IPR043145">
    <property type="entry name" value="Znf_ZZ_sf"/>
</dbReference>
<dbReference type="Gene3D" id="2.30.30.40">
    <property type="entry name" value="SH3 Domains"/>
    <property type="match status" value="2"/>
</dbReference>
<dbReference type="InterPro" id="IPR000433">
    <property type="entry name" value="Znf_ZZ"/>
</dbReference>
<evidence type="ECO:0000259" key="17">
    <source>
        <dbReference type="PROSITE" id="PS50089"/>
    </source>
</evidence>
<evidence type="ECO:0000256" key="9">
    <source>
        <dbReference type="ARBA" id="ARBA00022771"/>
    </source>
</evidence>